<comment type="caution">
    <text evidence="1">The sequence shown here is derived from an EMBL/GenBank/DDBJ whole genome shotgun (WGS) entry which is preliminary data.</text>
</comment>
<dbReference type="EMBL" id="JAHUTI010089853">
    <property type="protein sequence ID" value="MED6261293.1"/>
    <property type="molecule type" value="Genomic_DNA"/>
</dbReference>
<organism evidence="1 2">
    <name type="scientific">Ataeniobius toweri</name>
    <dbReference type="NCBI Taxonomy" id="208326"/>
    <lineage>
        <taxon>Eukaryota</taxon>
        <taxon>Metazoa</taxon>
        <taxon>Chordata</taxon>
        <taxon>Craniata</taxon>
        <taxon>Vertebrata</taxon>
        <taxon>Euteleostomi</taxon>
        <taxon>Actinopterygii</taxon>
        <taxon>Neopterygii</taxon>
        <taxon>Teleostei</taxon>
        <taxon>Neoteleostei</taxon>
        <taxon>Acanthomorphata</taxon>
        <taxon>Ovalentaria</taxon>
        <taxon>Atherinomorphae</taxon>
        <taxon>Cyprinodontiformes</taxon>
        <taxon>Goodeidae</taxon>
        <taxon>Ataeniobius</taxon>
    </lineage>
</organism>
<gene>
    <name evidence="1" type="ORF">ATANTOWER_003257</name>
</gene>
<reference evidence="1 2" key="1">
    <citation type="submission" date="2021-07" db="EMBL/GenBank/DDBJ databases">
        <authorList>
            <person name="Palmer J.M."/>
        </authorList>
    </citation>
    <scope>NUCLEOTIDE SEQUENCE [LARGE SCALE GENOMIC DNA]</scope>
    <source>
        <strain evidence="1 2">AT_MEX2019</strain>
        <tissue evidence="1">Muscle</tissue>
    </source>
</reference>
<dbReference type="Proteomes" id="UP001345963">
    <property type="component" value="Unassembled WGS sequence"/>
</dbReference>
<proteinExistence type="predicted"/>
<sequence>MALPIDQIIEVDERVNRAVKIAEEPGSDWETHDVGICKSCVSFLEIQMMTLWKKIIKGREPRVDPNPHHNH</sequence>
<keyword evidence="2" id="KW-1185">Reference proteome</keyword>
<protein>
    <submittedName>
        <fullName evidence="1">Uncharacterized protein</fullName>
    </submittedName>
</protein>
<evidence type="ECO:0000313" key="2">
    <source>
        <dbReference type="Proteomes" id="UP001345963"/>
    </source>
</evidence>
<name>A0ABU7CET7_9TELE</name>
<evidence type="ECO:0000313" key="1">
    <source>
        <dbReference type="EMBL" id="MED6261293.1"/>
    </source>
</evidence>
<accession>A0ABU7CET7</accession>